<proteinExistence type="predicted"/>
<protein>
    <recommendedName>
        <fullName evidence="4">Stage II sporulation protein M</fullName>
    </recommendedName>
</protein>
<dbReference type="AlphaFoldDB" id="A0A923RW55"/>
<name>A0A923RW55_9FIRM</name>
<evidence type="ECO:0000313" key="2">
    <source>
        <dbReference type="EMBL" id="MBC5725609.1"/>
    </source>
</evidence>
<evidence type="ECO:0000313" key="3">
    <source>
        <dbReference type="Proteomes" id="UP000606499"/>
    </source>
</evidence>
<feature type="transmembrane region" description="Helical" evidence="1">
    <location>
        <begin position="112"/>
        <end position="135"/>
    </location>
</feature>
<keyword evidence="1" id="KW-1133">Transmembrane helix</keyword>
<keyword evidence="1" id="KW-0812">Transmembrane</keyword>
<reference evidence="2" key="1">
    <citation type="submission" date="2020-08" db="EMBL/GenBank/DDBJ databases">
        <title>Genome public.</title>
        <authorList>
            <person name="Liu C."/>
            <person name="Sun Q."/>
        </authorList>
    </citation>
    <scope>NUCLEOTIDE SEQUENCE</scope>
    <source>
        <strain evidence="2">NSJ-28</strain>
    </source>
</reference>
<dbReference type="RefSeq" id="WP_147574210.1">
    <property type="nucleotide sequence ID" value="NZ_JACOPL010000007.1"/>
</dbReference>
<keyword evidence="3" id="KW-1185">Reference proteome</keyword>
<dbReference type="EMBL" id="JACOPL010000007">
    <property type="protein sequence ID" value="MBC5725609.1"/>
    <property type="molecule type" value="Genomic_DNA"/>
</dbReference>
<feature type="transmembrane region" description="Helical" evidence="1">
    <location>
        <begin position="85"/>
        <end position="106"/>
    </location>
</feature>
<comment type="caution">
    <text evidence="2">The sequence shown here is derived from an EMBL/GenBank/DDBJ whole genome shotgun (WGS) entry which is preliminary data.</text>
</comment>
<keyword evidence="1" id="KW-0472">Membrane</keyword>
<feature type="transmembrane region" description="Helical" evidence="1">
    <location>
        <begin position="20"/>
        <end position="40"/>
    </location>
</feature>
<gene>
    <name evidence="2" type="ORF">H8S45_09090</name>
</gene>
<feature type="transmembrane region" description="Helical" evidence="1">
    <location>
        <begin position="156"/>
        <end position="177"/>
    </location>
</feature>
<evidence type="ECO:0008006" key="4">
    <source>
        <dbReference type="Google" id="ProtNLM"/>
    </source>
</evidence>
<dbReference type="Proteomes" id="UP000606499">
    <property type="component" value="Unassembled WGS sequence"/>
</dbReference>
<feature type="transmembrane region" description="Helical" evidence="1">
    <location>
        <begin position="60"/>
        <end position="80"/>
    </location>
</feature>
<organism evidence="2 3">
    <name type="scientific">Agathobaculum faecis</name>
    <dbReference type="NCBI Taxonomy" id="2763013"/>
    <lineage>
        <taxon>Bacteria</taxon>
        <taxon>Bacillati</taxon>
        <taxon>Bacillota</taxon>
        <taxon>Clostridia</taxon>
        <taxon>Eubacteriales</taxon>
        <taxon>Butyricicoccaceae</taxon>
        <taxon>Agathobaculum</taxon>
    </lineage>
</organism>
<accession>A0A923RW55</accession>
<evidence type="ECO:0000256" key="1">
    <source>
        <dbReference type="SAM" id="Phobius"/>
    </source>
</evidence>
<sequence>MKKQHILGFFDSLVRTPAFLFLCAMFLCGALAGGLTGLHASEGDSAVELTAMLAALPGQAVKSVLCAVLWVALPLVCVLLRPAAFFLSGLAAARGFVLALTVAVGVGREESLLLSLCAAGIPAVLSVSALLAACAMVWQSGETTGRYSLRTCRTPYALCILLAVCGALLRVGFAALWSL</sequence>